<dbReference type="InterPro" id="IPR006016">
    <property type="entry name" value="UspA"/>
</dbReference>
<dbReference type="EMBL" id="VZQQ01000046">
    <property type="protein sequence ID" value="MBC8751099.1"/>
    <property type="molecule type" value="Genomic_DNA"/>
</dbReference>
<dbReference type="InterPro" id="IPR006015">
    <property type="entry name" value="Universal_stress_UspA"/>
</dbReference>
<evidence type="ECO:0000313" key="4">
    <source>
        <dbReference type="Proteomes" id="UP000736373"/>
    </source>
</evidence>
<reference evidence="3 4" key="1">
    <citation type="submission" date="2019-09" db="EMBL/GenBank/DDBJ databases">
        <title>Paraburkholderia podalyriae sp. nov., A South African Podalyria-associated rhizobium.</title>
        <authorList>
            <person name="Mavima L."/>
            <person name="Beukes C.W."/>
            <person name="Palmer M."/>
            <person name="De Meyer S.E."/>
            <person name="James E.K."/>
            <person name="Maluk M."/>
            <person name="Avontuur J.R."/>
            <person name="Chan W.Y."/>
            <person name="Venter S.N."/>
            <person name="Steenkamp E.T."/>
        </authorList>
    </citation>
    <scope>NUCLEOTIDE SEQUENCE [LARGE SCALE GENOMIC DNA]</scope>
    <source>
        <strain evidence="3 4">WC7.3b</strain>
    </source>
</reference>
<proteinExistence type="inferred from homology"/>
<gene>
    <name evidence="3" type="ORF">F6X42_32405</name>
</gene>
<keyword evidence="4" id="KW-1185">Reference proteome</keyword>
<feature type="domain" description="UspA" evidence="2">
    <location>
        <begin position="4"/>
        <end position="131"/>
    </location>
</feature>
<dbReference type="RefSeq" id="WP_187638031.1">
    <property type="nucleotide sequence ID" value="NZ_VZQQ01000046.1"/>
</dbReference>
<dbReference type="PANTHER" id="PTHR46268:SF15">
    <property type="entry name" value="UNIVERSAL STRESS PROTEIN HP_0031"/>
    <property type="match status" value="1"/>
</dbReference>
<sequence length="275" mass="29549">MNCKTLLVHLDDSPYSAARTEFALDLARRYEAHLIGLYVVCQELARPILLDGEGAWVAAQEAQRDANLKDARARFLAAGERAGLSVEWRAPAGDAVETTALHARHADLLILGQSDPEEPSSYIARYFVEDVVMSAGRPAIVLPYAGAVRSFGQSVLIAWDGSRESARSVADALPVLKKAKFVTVMTVQRHSQSGEPAGIDVAAWLARHGIEAGFAGTPGVDGVSTGALLLNMLADRHIDLLVMGAYGHARVQERLLGGVTRTMLQSMTVPVLMSH</sequence>
<name>A0ABR7PY40_9BURK</name>
<evidence type="ECO:0000313" key="3">
    <source>
        <dbReference type="EMBL" id="MBC8751099.1"/>
    </source>
</evidence>
<dbReference type="PRINTS" id="PR01438">
    <property type="entry name" value="UNVRSLSTRESS"/>
</dbReference>
<evidence type="ECO:0000256" key="1">
    <source>
        <dbReference type="ARBA" id="ARBA00008791"/>
    </source>
</evidence>
<comment type="similarity">
    <text evidence="1">Belongs to the universal stress protein A family.</text>
</comment>
<dbReference type="Pfam" id="PF00582">
    <property type="entry name" value="Usp"/>
    <property type="match status" value="2"/>
</dbReference>
<protein>
    <submittedName>
        <fullName evidence="3">Universal stress protein</fullName>
    </submittedName>
</protein>
<organism evidence="3 4">
    <name type="scientific">Paraburkholderia podalyriae</name>
    <dbReference type="NCBI Taxonomy" id="1938811"/>
    <lineage>
        <taxon>Bacteria</taxon>
        <taxon>Pseudomonadati</taxon>
        <taxon>Pseudomonadota</taxon>
        <taxon>Betaproteobacteria</taxon>
        <taxon>Burkholderiales</taxon>
        <taxon>Burkholderiaceae</taxon>
        <taxon>Paraburkholderia</taxon>
    </lineage>
</organism>
<feature type="domain" description="UspA" evidence="2">
    <location>
        <begin position="154"/>
        <end position="273"/>
    </location>
</feature>
<dbReference type="CDD" id="cd00293">
    <property type="entry name" value="USP-like"/>
    <property type="match status" value="2"/>
</dbReference>
<dbReference type="PANTHER" id="PTHR46268">
    <property type="entry name" value="STRESS RESPONSE PROTEIN NHAX"/>
    <property type="match status" value="1"/>
</dbReference>
<dbReference type="Proteomes" id="UP000736373">
    <property type="component" value="Unassembled WGS sequence"/>
</dbReference>
<dbReference type="SUPFAM" id="SSF52402">
    <property type="entry name" value="Adenine nucleotide alpha hydrolases-like"/>
    <property type="match status" value="2"/>
</dbReference>
<evidence type="ECO:0000259" key="2">
    <source>
        <dbReference type="Pfam" id="PF00582"/>
    </source>
</evidence>
<dbReference type="Gene3D" id="3.40.50.12370">
    <property type="match status" value="1"/>
</dbReference>
<accession>A0ABR7PY40</accession>
<comment type="caution">
    <text evidence="3">The sequence shown here is derived from an EMBL/GenBank/DDBJ whole genome shotgun (WGS) entry which is preliminary data.</text>
</comment>